<evidence type="ECO:0000256" key="4">
    <source>
        <dbReference type="ARBA" id="ARBA00022448"/>
    </source>
</evidence>
<keyword evidence="5 15" id="KW-0812">Transmembrane</keyword>
<feature type="transmembrane region" description="Helical" evidence="15">
    <location>
        <begin position="42"/>
        <end position="63"/>
    </location>
</feature>
<feature type="domain" description="Major facilitator superfamily (MFS) profile" evidence="16">
    <location>
        <begin position="45"/>
        <end position="547"/>
    </location>
</feature>
<comment type="subcellular location">
    <subcellularLocation>
        <location evidence="1">Membrane</location>
        <topology evidence="1">Multi-pass membrane protein</topology>
    </subcellularLocation>
</comment>
<evidence type="ECO:0000256" key="6">
    <source>
        <dbReference type="ARBA" id="ARBA00022989"/>
    </source>
</evidence>
<comment type="similarity">
    <text evidence="2">Belongs to the major facilitator superfamily. Sugar transporter (TC 2.A.1.1) family.</text>
</comment>
<feature type="transmembrane region" description="Helical" evidence="15">
    <location>
        <begin position="430"/>
        <end position="450"/>
    </location>
</feature>
<keyword evidence="7 15" id="KW-0472">Membrane</keyword>
<dbReference type="Gene3D" id="1.20.1250.20">
    <property type="entry name" value="MFS general substrate transporter like domains"/>
    <property type="match status" value="2"/>
</dbReference>
<feature type="transmembrane region" description="Helical" evidence="15">
    <location>
        <begin position="83"/>
        <end position="103"/>
    </location>
</feature>
<evidence type="ECO:0000256" key="9">
    <source>
        <dbReference type="ARBA" id="ARBA00044648"/>
    </source>
</evidence>
<reference evidence="17" key="1">
    <citation type="submission" date="2021-02" db="EMBL/GenBank/DDBJ databases">
        <authorList>
            <person name="Dougan E. K."/>
            <person name="Rhodes N."/>
            <person name="Thang M."/>
            <person name="Chan C."/>
        </authorList>
    </citation>
    <scope>NUCLEOTIDE SEQUENCE</scope>
</reference>
<evidence type="ECO:0000256" key="3">
    <source>
        <dbReference type="ARBA" id="ARBA00011738"/>
    </source>
</evidence>
<dbReference type="InterPro" id="IPR005829">
    <property type="entry name" value="Sugar_transporter_CS"/>
</dbReference>
<feature type="transmembrane region" description="Helical" evidence="15">
    <location>
        <begin position="491"/>
        <end position="517"/>
    </location>
</feature>
<dbReference type="InterPro" id="IPR003663">
    <property type="entry name" value="Sugar/inositol_transpt"/>
</dbReference>
<organism evidence="17 18">
    <name type="scientific">Polarella glacialis</name>
    <name type="common">Dinoflagellate</name>
    <dbReference type="NCBI Taxonomy" id="89957"/>
    <lineage>
        <taxon>Eukaryota</taxon>
        <taxon>Sar</taxon>
        <taxon>Alveolata</taxon>
        <taxon>Dinophyceae</taxon>
        <taxon>Suessiales</taxon>
        <taxon>Suessiaceae</taxon>
        <taxon>Polarella</taxon>
    </lineage>
</organism>
<dbReference type="AlphaFoldDB" id="A0A813JH52"/>
<dbReference type="GO" id="GO:0016020">
    <property type="term" value="C:membrane"/>
    <property type="evidence" value="ECO:0007669"/>
    <property type="project" value="UniProtKB-SubCell"/>
</dbReference>
<dbReference type="InterPro" id="IPR036259">
    <property type="entry name" value="MFS_trans_sf"/>
</dbReference>
<dbReference type="InterPro" id="IPR020846">
    <property type="entry name" value="MFS_dom"/>
</dbReference>
<dbReference type="InterPro" id="IPR005828">
    <property type="entry name" value="MFS_sugar_transport-like"/>
</dbReference>
<keyword evidence="6 15" id="KW-1133">Transmembrane helix</keyword>
<protein>
    <recommendedName>
        <fullName evidence="14">Hexose transporter 1</fullName>
    </recommendedName>
</protein>
<evidence type="ECO:0000256" key="14">
    <source>
        <dbReference type="ARBA" id="ARBA00044780"/>
    </source>
</evidence>
<comment type="catalytic activity">
    <reaction evidence="8">
        <text>D-galactose(in) = D-galactose(out)</text>
        <dbReference type="Rhea" id="RHEA:34915"/>
        <dbReference type="ChEBI" id="CHEBI:4139"/>
    </reaction>
    <physiologicalReaction direction="right-to-left" evidence="8">
        <dbReference type="Rhea" id="RHEA:34917"/>
    </physiologicalReaction>
</comment>
<evidence type="ECO:0000256" key="1">
    <source>
        <dbReference type="ARBA" id="ARBA00004141"/>
    </source>
</evidence>
<dbReference type="SUPFAM" id="SSF103473">
    <property type="entry name" value="MFS general substrate transporter"/>
    <property type="match status" value="1"/>
</dbReference>
<feature type="transmembrane region" description="Helical" evidence="15">
    <location>
        <begin position="203"/>
        <end position="224"/>
    </location>
</feature>
<dbReference type="PROSITE" id="PS50850">
    <property type="entry name" value="MFS"/>
    <property type="match status" value="1"/>
</dbReference>
<feature type="transmembrane region" description="Helical" evidence="15">
    <location>
        <begin position="523"/>
        <end position="543"/>
    </location>
</feature>
<accession>A0A813JH52</accession>
<evidence type="ECO:0000256" key="10">
    <source>
        <dbReference type="ARBA" id="ARBA00044656"/>
    </source>
</evidence>
<evidence type="ECO:0000256" key="8">
    <source>
        <dbReference type="ARBA" id="ARBA00044637"/>
    </source>
</evidence>
<comment type="catalytic activity">
    <reaction evidence="10">
        <text>D-xylose(out) = D-xylose(in)</text>
        <dbReference type="Rhea" id="RHEA:78427"/>
        <dbReference type="ChEBI" id="CHEBI:53455"/>
    </reaction>
    <physiologicalReaction direction="left-to-right" evidence="10">
        <dbReference type="Rhea" id="RHEA:78428"/>
    </physiologicalReaction>
</comment>
<evidence type="ECO:0000256" key="2">
    <source>
        <dbReference type="ARBA" id="ARBA00010992"/>
    </source>
</evidence>
<feature type="transmembrane region" description="Helical" evidence="15">
    <location>
        <begin position="169"/>
        <end position="191"/>
    </location>
</feature>
<evidence type="ECO:0000256" key="12">
    <source>
        <dbReference type="ARBA" id="ARBA00044668"/>
    </source>
</evidence>
<gene>
    <name evidence="17" type="ORF">PGLA2088_LOCUS20940</name>
</gene>
<feature type="transmembrane region" description="Helical" evidence="15">
    <location>
        <begin position="110"/>
        <end position="126"/>
    </location>
</feature>
<dbReference type="Proteomes" id="UP000626109">
    <property type="component" value="Unassembled WGS sequence"/>
</dbReference>
<dbReference type="PROSITE" id="PS00217">
    <property type="entry name" value="SUGAR_TRANSPORT_2"/>
    <property type="match status" value="1"/>
</dbReference>
<dbReference type="PANTHER" id="PTHR48020:SF12">
    <property type="entry name" value="PROTON MYO-INOSITOL COTRANSPORTER"/>
    <property type="match status" value="1"/>
</dbReference>
<evidence type="ECO:0000313" key="17">
    <source>
        <dbReference type="EMBL" id="CAE8678670.1"/>
    </source>
</evidence>
<dbReference type="EMBL" id="CAJNNW010025701">
    <property type="protein sequence ID" value="CAE8678670.1"/>
    <property type="molecule type" value="Genomic_DNA"/>
</dbReference>
<dbReference type="InterPro" id="IPR050814">
    <property type="entry name" value="Myo-inositol_Transporter"/>
</dbReference>
<proteinExistence type="inferred from homology"/>
<comment type="caution">
    <text evidence="17">The sequence shown here is derived from an EMBL/GenBank/DDBJ whole genome shotgun (WGS) entry which is preliminary data.</text>
</comment>
<feature type="transmembrane region" description="Helical" evidence="15">
    <location>
        <begin position="132"/>
        <end position="157"/>
    </location>
</feature>
<name>A0A813JH52_POLGL</name>
<dbReference type="PANTHER" id="PTHR48020">
    <property type="entry name" value="PROTON MYO-INOSITOL COTRANSPORTER"/>
    <property type="match status" value="1"/>
</dbReference>
<dbReference type="Pfam" id="PF00083">
    <property type="entry name" value="Sugar_tr"/>
    <property type="match status" value="2"/>
</dbReference>
<evidence type="ECO:0000256" key="7">
    <source>
        <dbReference type="ARBA" id="ARBA00023136"/>
    </source>
</evidence>
<evidence type="ECO:0000256" key="15">
    <source>
        <dbReference type="SAM" id="Phobius"/>
    </source>
</evidence>
<comment type="subunit">
    <text evidence="3">Homodimer.</text>
</comment>
<evidence type="ECO:0000259" key="16">
    <source>
        <dbReference type="PROSITE" id="PS50850"/>
    </source>
</evidence>
<keyword evidence="4" id="KW-0813">Transport</keyword>
<evidence type="ECO:0000256" key="13">
    <source>
        <dbReference type="ARBA" id="ARBA00044710"/>
    </source>
</evidence>
<evidence type="ECO:0000256" key="5">
    <source>
        <dbReference type="ARBA" id="ARBA00022692"/>
    </source>
</evidence>
<dbReference type="PRINTS" id="PR00171">
    <property type="entry name" value="SUGRTRNSPORT"/>
</dbReference>
<comment type="catalytic activity">
    <reaction evidence="13">
        <text>D-fructose(out) = D-fructose(in)</text>
        <dbReference type="Rhea" id="RHEA:60372"/>
        <dbReference type="ChEBI" id="CHEBI:37721"/>
    </reaction>
    <physiologicalReaction direction="left-to-right" evidence="13">
        <dbReference type="Rhea" id="RHEA:60373"/>
    </physiologicalReaction>
</comment>
<evidence type="ECO:0000256" key="11">
    <source>
        <dbReference type="ARBA" id="ARBA00044662"/>
    </source>
</evidence>
<sequence length="577" mass="59750">MSSQPADLPVMLGRQAAVNEAERDAKKSGQELGGRRLPTRMVLRLVLFATASGLLFGIDLASIGGALEGLTGDLQLSVAEEQAVVSGAKAGSIVGSIVGGAVMAAHGRRTAVAVAAVPFLLGPVMLGFSGDFLLALCGRLVMGLGVGMASVATPCFLSEVAPREVRGGLVALYELAIALGFLVASVTSWAIESSAPCTGGCWRYQAGLVPFLAALPLLLAVALVPESPRWTLLAGHCGDDKAGYLLKALEAIKLLGSAGAEERLAAVKCLGASQAATGAASSHRNVSQVDSLLGIWERRHEALGSPIFPPIAESSYEGRMRPRLQLAGPEKVSVLGALCRTLGDTASIIRGGAEVPPFAFRSLWLAVLAAVLDQVCASTSILVYSQHLLKEAGVTSAQRQDFLSMAVAAAKVAGVVLGLFFVNRIGRRPLLGWGGALSALSILLLSAGAATKSPVMLLLGMCSFILVFVATWGVGYWIVVTEVTTAAGPRYGAACQAVATAMLFASGWATSFTFVWVSSSGPWALLVYGGAAVLMTLYAGLLLPETRGLSLEQCADAVEQLPVERWLNKYKCTGALG</sequence>
<comment type="catalytic activity">
    <reaction evidence="12">
        <text>D-glucosamine(out) = D-glucosamine(in)</text>
        <dbReference type="Rhea" id="RHEA:78423"/>
        <dbReference type="ChEBI" id="CHEBI:58723"/>
    </reaction>
    <physiologicalReaction direction="left-to-right" evidence="12">
        <dbReference type="Rhea" id="RHEA:78424"/>
    </physiologicalReaction>
</comment>
<evidence type="ECO:0000313" key="18">
    <source>
        <dbReference type="Proteomes" id="UP000626109"/>
    </source>
</evidence>
<comment type="catalytic activity">
    <reaction evidence="11">
        <text>D-mannose(out) = D-mannose(in)</text>
        <dbReference type="Rhea" id="RHEA:78391"/>
        <dbReference type="ChEBI" id="CHEBI:4208"/>
    </reaction>
    <physiologicalReaction direction="left-to-right" evidence="11">
        <dbReference type="Rhea" id="RHEA:78392"/>
    </physiologicalReaction>
</comment>
<feature type="transmembrane region" description="Helical" evidence="15">
    <location>
        <begin position="456"/>
        <end position="479"/>
    </location>
</feature>
<dbReference type="GO" id="GO:0022857">
    <property type="term" value="F:transmembrane transporter activity"/>
    <property type="evidence" value="ECO:0007669"/>
    <property type="project" value="InterPro"/>
</dbReference>
<feature type="transmembrane region" description="Helical" evidence="15">
    <location>
        <begin position="363"/>
        <end position="382"/>
    </location>
</feature>
<comment type="catalytic activity">
    <reaction evidence="9">
        <text>D-glucose(out) = D-glucose(in)</text>
        <dbReference type="Rhea" id="RHEA:60376"/>
        <dbReference type="ChEBI" id="CHEBI:4167"/>
    </reaction>
    <physiologicalReaction direction="left-to-right" evidence="9">
        <dbReference type="Rhea" id="RHEA:60377"/>
    </physiologicalReaction>
</comment>
<feature type="transmembrane region" description="Helical" evidence="15">
    <location>
        <begin position="402"/>
        <end position="423"/>
    </location>
</feature>